<evidence type="ECO:0000256" key="16">
    <source>
        <dbReference type="SAM" id="Phobius"/>
    </source>
</evidence>
<name>A0A8C6GSA2_MUSSI</name>
<dbReference type="InterPro" id="IPR036179">
    <property type="entry name" value="Ig-like_dom_sf"/>
</dbReference>
<feature type="region of interest" description="Disordered" evidence="15">
    <location>
        <begin position="153"/>
        <end position="182"/>
    </location>
</feature>
<keyword evidence="20" id="KW-1185">Reference proteome</keyword>
<evidence type="ECO:0000256" key="8">
    <source>
        <dbReference type="ARBA" id="ARBA00023130"/>
    </source>
</evidence>
<evidence type="ECO:0000256" key="13">
    <source>
        <dbReference type="ARBA" id="ARBA00023288"/>
    </source>
</evidence>
<dbReference type="InterPro" id="IPR013106">
    <property type="entry name" value="Ig_V-set"/>
</dbReference>
<feature type="signal peptide" evidence="17">
    <location>
        <begin position="1"/>
        <end position="27"/>
    </location>
</feature>
<evidence type="ECO:0000256" key="11">
    <source>
        <dbReference type="ARBA" id="ARBA00023157"/>
    </source>
</evidence>
<dbReference type="CDD" id="cd05720">
    <property type="entry name" value="IgV_CD8_alpha"/>
    <property type="match status" value="1"/>
</dbReference>
<dbReference type="SMART" id="SM00406">
    <property type="entry name" value="IGv"/>
    <property type="match status" value="1"/>
</dbReference>
<dbReference type="AlphaFoldDB" id="A0A8C6GSA2"/>
<keyword evidence="10" id="KW-0564">Palmitate</keyword>
<evidence type="ECO:0000256" key="3">
    <source>
        <dbReference type="ARBA" id="ARBA00022475"/>
    </source>
</evidence>
<evidence type="ECO:0000313" key="20">
    <source>
        <dbReference type="Proteomes" id="UP000694415"/>
    </source>
</evidence>
<dbReference type="GO" id="GO:0002456">
    <property type="term" value="P:T cell mediated immunity"/>
    <property type="evidence" value="ECO:0007669"/>
    <property type="project" value="Ensembl"/>
</dbReference>
<keyword evidence="5 17" id="KW-0732">Signal</keyword>
<evidence type="ECO:0000256" key="2">
    <source>
        <dbReference type="ARBA" id="ARBA00021525"/>
    </source>
</evidence>
<dbReference type="GO" id="GO:0050850">
    <property type="term" value="P:positive regulation of calcium-mediated signaling"/>
    <property type="evidence" value="ECO:0007669"/>
    <property type="project" value="Ensembl"/>
</dbReference>
<evidence type="ECO:0000256" key="12">
    <source>
        <dbReference type="ARBA" id="ARBA00023180"/>
    </source>
</evidence>
<dbReference type="InterPro" id="IPR015468">
    <property type="entry name" value="CD8_asu"/>
</dbReference>
<sequence length="247" mass="27414">MASPLTRFLSLNLLLLGESMILGSGEAKPPAPELRIFPKKMDAELGQKVELVCEVLGSISQGCSWLFQNSSSKLPQPTFVVYMASSHDKITWDEKLNSSKLFSAVKDTNNKYILTLNKFSKENEGYYFCSVISNSVMYFSSLVPVLQKVNSTTTKPGLRTPSPVHPTGTSQPQRPEDCRPRGSVKGTGLDFACDIYIWAPLVGICVALLLSLITTLICYHRSRKRVCKCPRPLVRQEGKPRPSEKIV</sequence>
<reference evidence="19" key="1">
    <citation type="submission" date="2025-08" db="UniProtKB">
        <authorList>
            <consortium name="Ensembl"/>
        </authorList>
    </citation>
    <scope>IDENTIFICATION</scope>
</reference>
<keyword evidence="3" id="KW-1003">Cell membrane</keyword>
<evidence type="ECO:0000256" key="1">
    <source>
        <dbReference type="ARBA" id="ARBA00004251"/>
    </source>
</evidence>
<keyword evidence="14" id="KW-0393">Immunoglobulin domain</keyword>
<dbReference type="SUPFAM" id="SSF48726">
    <property type="entry name" value="Immunoglobulin"/>
    <property type="match status" value="1"/>
</dbReference>
<keyword evidence="6" id="KW-0391">Immunity</keyword>
<dbReference type="InterPro" id="IPR007110">
    <property type="entry name" value="Ig-like_dom"/>
</dbReference>
<keyword evidence="11" id="KW-1015">Disulfide bond</keyword>
<reference evidence="19" key="2">
    <citation type="submission" date="2025-09" db="UniProtKB">
        <authorList>
            <consortium name="Ensembl"/>
        </authorList>
    </citation>
    <scope>IDENTIFICATION</scope>
</reference>
<dbReference type="GO" id="GO:0007166">
    <property type="term" value="P:cell surface receptor signaling pathway"/>
    <property type="evidence" value="ECO:0007669"/>
    <property type="project" value="Ensembl"/>
</dbReference>
<keyword evidence="12" id="KW-0325">Glycoprotein</keyword>
<comment type="subcellular location">
    <subcellularLocation>
        <location evidence="1">Cell membrane</location>
        <topology evidence="1">Single-pass type I membrane protein</topology>
    </subcellularLocation>
</comment>
<dbReference type="GO" id="GO:0043235">
    <property type="term" value="C:receptor complex"/>
    <property type="evidence" value="ECO:0007669"/>
    <property type="project" value="Ensembl"/>
</dbReference>
<evidence type="ECO:0000256" key="9">
    <source>
        <dbReference type="ARBA" id="ARBA00023136"/>
    </source>
</evidence>
<keyword evidence="13" id="KW-0449">Lipoprotein</keyword>
<dbReference type="GO" id="GO:0019722">
    <property type="term" value="P:calcium-mediated signaling"/>
    <property type="evidence" value="ECO:0007669"/>
    <property type="project" value="Ensembl"/>
</dbReference>
<dbReference type="GO" id="GO:0051607">
    <property type="term" value="P:defense response to virus"/>
    <property type="evidence" value="ECO:0007669"/>
    <property type="project" value="Ensembl"/>
</dbReference>
<evidence type="ECO:0000256" key="10">
    <source>
        <dbReference type="ARBA" id="ARBA00023139"/>
    </source>
</evidence>
<dbReference type="FunFam" id="2.60.40.10:FF:000956">
    <property type="entry name" value="T-cell surface glycoprotein CD8 alpha chain"/>
    <property type="match status" value="1"/>
</dbReference>
<feature type="chain" id="PRO_5034482442" description="T-cell surface glycoprotein CD8 alpha chain" evidence="17">
    <location>
        <begin position="28"/>
        <end position="247"/>
    </location>
</feature>
<dbReference type="Proteomes" id="UP000694415">
    <property type="component" value="Unplaced"/>
</dbReference>
<accession>A0A8C6GSA2</accession>
<evidence type="ECO:0000256" key="7">
    <source>
        <dbReference type="ARBA" id="ARBA00022989"/>
    </source>
</evidence>
<feature type="transmembrane region" description="Helical" evidence="16">
    <location>
        <begin position="195"/>
        <end position="219"/>
    </location>
</feature>
<dbReference type="GO" id="GO:0009897">
    <property type="term" value="C:external side of plasma membrane"/>
    <property type="evidence" value="ECO:0007669"/>
    <property type="project" value="Ensembl"/>
</dbReference>
<evidence type="ECO:0000313" key="19">
    <source>
        <dbReference type="Ensembl" id="ENSMSIP00000011109.1"/>
    </source>
</evidence>
<dbReference type="Pfam" id="PF07686">
    <property type="entry name" value="V-set"/>
    <property type="match status" value="1"/>
</dbReference>
<organism evidence="19 20">
    <name type="scientific">Mus spicilegus</name>
    <name type="common">Mound-building mouse</name>
    <dbReference type="NCBI Taxonomy" id="10103"/>
    <lineage>
        <taxon>Eukaryota</taxon>
        <taxon>Metazoa</taxon>
        <taxon>Chordata</taxon>
        <taxon>Craniata</taxon>
        <taxon>Vertebrata</taxon>
        <taxon>Euteleostomi</taxon>
        <taxon>Mammalia</taxon>
        <taxon>Eutheria</taxon>
        <taxon>Euarchontoglires</taxon>
        <taxon>Glires</taxon>
        <taxon>Rodentia</taxon>
        <taxon>Myomorpha</taxon>
        <taxon>Muroidea</taxon>
        <taxon>Muridae</taxon>
        <taxon>Murinae</taxon>
        <taxon>Mus</taxon>
        <taxon>Mus</taxon>
    </lineage>
</organism>
<evidence type="ECO:0000256" key="17">
    <source>
        <dbReference type="SAM" id="SignalP"/>
    </source>
</evidence>
<keyword evidence="7 16" id="KW-1133">Transmembrane helix</keyword>
<dbReference type="InterPro" id="IPR003599">
    <property type="entry name" value="Ig_sub"/>
</dbReference>
<keyword evidence="9 16" id="KW-0472">Membrane</keyword>
<evidence type="ECO:0000256" key="6">
    <source>
        <dbReference type="ARBA" id="ARBA00022859"/>
    </source>
</evidence>
<keyword evidence="4 16" id="KW-0812">Transmembrane</keyword>
<dbReference type="InterPro" id="IPR013783">
    <property type="entry name" value="Ig-like_fold"/>
</dbReference>
<evidence type="ECO:0000256" key="14">
    <source>
        <dbReference type="ARBA" id="ARBA00023319"/>
    </source>
</evidence>
<dbReference type="GeneTree" id="ENSGT00940000156588"/>
<feature type="domain" description="Ig-like" evidence="18">
    <location>
        <begin position="32"/>
        <end position="140"/>
    </location>
</feature>
<keyword evidence="8" id="KW-1064">Adaptive immunity</keyword>
<dbReference type="Ensembl" id="ENSMSIT00000014090.1">
    <property type="protein sequence ID" value="ENSMSIP00000011109.1"/>
    <property type="gene ID" value="ENSMSIG00000009704.1"/>
</dbReference>
<evidence type="ECO:0000256" key="4">
    <source>
        <dbReference type="ARBA" id="ARBA00022692"/>
    </source>
</evidence>
<protein>
    <recommendedName>
        <fullName evidence="2">T-cell surface glycoprotein CD8 alpha chain</fullName>
    </recommendedName>
</protein>
<proteinExistence type="predicted"/>
<dbReference type="PANTHER" id="PTHR10441:SF2">
    <property type="entry name" value="T-CELL SURFACE GLYCOPROTEIN CD8 ALPHA CHAIN"/>
    <property type="match status" value="1"/>
</dbReference>
<evidence type="ECO:0000259" key="18">
    <source>
        <dbReference type="PROSITE" id="PS50835"/>
    </source>
</evidence>
<dbReference type="PROSITE" id="PS50835">
    <property type="entry name" value="IG_LIKE"/>
    <property type="match status" value="1"/>
</dbReference>
<dbReference type="Gene3D" id="2.60.40.10">
    <property type="entry name" value="Immunoglobulins"/>
    <property type="match status" value="1"/>
</dbReference>
<dbReference type="GO" id="GO:0045065">
    <property type="term" value="P:cytotoxic T cell differentiation"/>
    <property type="evidence" value="ECO:0007669"/>
    <property type="project" value="Ensembl"/>
</dbReference>
<dbReference type="PANTHER" id="PTHR10441">
    <property type="entry name" value="CD8 ALPHA CHAIN"/>
    <property type="match status" value="1"/>
</dbReference>
<dbReference type="SMART" id="SM00409">
    <property type="entry name" value="IG"/>
    <property type="match status" value="1"/>
</dbReference>
<evidence type="ECO:0000256" key="5">
    <source>
        <dbReference type="ARBA" id="ARBA00022729"/>
    </source>
</evidence>
<dbReference type="GO" id="GO:0042802">
    <property type="term" value="F:identical protein binding"/>
    <property type="evidence" value="ECO:0007669"/>
    <property type="project" value="Ensembl"/>
</dbReference>
<evidence type="ECO:0000256" key="15">
    <source>
        <dbReference type="SAM" id="MobiDB-lite"/>
    </source>
</evidence>